<feature type="region of interest" description="Disordered" evidence="1">
    <location>
        <begin position="365"/>
        <end position="420"/>
    </location>
</feature>
<evidence type="ECO:0000256" key="1">
    <source>
        <dbReference type="SAM" id="MobiDB-lite"/>
    </source>
</evidence>
<evidence type="ECO:0000313" key="3">
    <source>
        <dbReference type="Proteomes" id="UP000244005"/>
    </source>
</evidence>
<feature type="region of interest" description="Disordered" evidence="1">
    <location>
        <begin position="101"/>
        <end position="261"/>
    </location>
</feature>
<dbReference type="OMA" id="RNEHIRR"/>
<proteinExistence type="predicted"/>
<dbReference type="Proteomes" id="UP000244005">
    <property type="component" value="Unassembled WGS sequence"/>
</dbReference>
<gene>
    <name evidence="2" type="ORF">MARPO_0043s0004</name>
</gene>
<dbReference type="PANTHER" id="PTHR47911">
    <property type="entry name" value="HYDROXYPROLINE-RICH GLYCOPROTEIN-LIKE"/>
    <property type="match status" value="1"/>
</dbReference>
<sequence>MRRVGNPRALAAVARSGGNLAQRCFLRNSFSGPGGRGRGAGIGVPRGPIGAAVPESEEKDVASGVGRGQGIDGNQQQAGEVGDDGVEWRDAVQRRISLMDVQNRAADGGPAGRGRGIGIGSASEGPVGGRSIPFSAQSDAFPGIGRGRGINVVPQQSGGRGRIVPIPALGAAGRGLPQSPLGSSIDSEKVSSEIPSYEEESEVRASPAQVEATPPIFRRIFSSPLGNSSEPERVSSDIASFAEDDSELRASPAKVEATPPSAPRIFFAPQISLPSAGRGRGHVEEAAPSIIGAEMEESQQVGRVSREAGRGQQKSSRAQRLHLSTEEARARAIAILEEGIEKNVAAEGERRRKAGMEKFADATEIFADRFKREPGQAPSQTQRTRKERERPKRPGPRRGPRSADELSLSEPSVEEQLTPEQEAELLRLDNESAFKENLHRLFLVQFEPEYAMEDFGRNPDIDEPPVLSLEEYLQKLKPMFLRKDAELSEEQKWQEAVQASLAHAPQLEKLVEAYAGRGRMTARQQIQKMEAISNKLPTSVPPEVSAFTQRALITLQNNPGLTFKQKERLMNNLVSGFSSG</sequence>
<dbReference type="EMBL" id="KZ772715">
    <property type="protein sequence ID" value="PTQ39727.1"/>
    <property type="molecule type" value="Genomic_DNA"/>
</dbReference>
<protein>
    <submittedName>
        <fullName evidence="2">Uncharacterized protein</fullName>
    </submittedName>
</protein>
<accession>A0A2R6X0U6</accession>
<keyword evidence="3" id="KW-1185">Reference proteome</keyword>
<feature type="compositionally biased region" description="Gly residues" evidence="1">
    <location>
        <begin position="109"/>
        <end position="119"/>
    </location>
</feature>
<dbReference type="Gramene" id="Mp1g06120.1">
    <property type="protein sequence ID" value="Mp1g06120.1.cds"/>
    <property type="gene ID" value="Mp1g06120"/>
</dbReference>
<reference evidence="3" key="1">
    <citation type="journal article" date="2017" name="Cell">
        <title>Insights into land plant evolution garnered from the Marchantia polymorpha genome.</title>
        <authorList>
            <person name="Bowman J.L."/>
            <person name="Kohchi T."/>
            <person name="Yamato K.T."/>
            <person name="Jenkins J."/>
            <person name="Shu S."/>
            <person name="Ishizaki K."/>
            <person name="Yamaoka S."/>
            <person name="Nishihama R."/>
            <person name="Nakamura Y."/>
            <person name="Berger F."/>
            <person name="Adam C."/>
            <person name="Aki S.S."/>
            <person name="Althoff F."/>
            <person name="Araki T."/>
            <person name="Arteaga-Vazquez M.A."/>
            <person name="Balasubrmanian S."/>
            <person name="Barry K."/>
            <person name="Bauer D."/>
            <person name="Boehm C.R."/>
            <person name="Briginshaw L."/>
            <person name="Caballero-Perez J."/>
            <person name="Catarino B."/>
            <person name="Chen F."/>
            <person name="Chiyoda S."/>
            <person name="Chovatia M."/>
            <person name="Davies K.M."/>
            <person name="Delmans M."/>
            <person name="Demura T."/>
            <person name="Dierschke T."/>
            <person name="Dolan L."/>
            <person name="Dorantes-Acosta A.E."/>
            <person name="Eklund D.M."/>
            <person name="Florent S.N."/>
            <person name="Flores-Sandoval E."/>
            <person name="Fujiyama A."/>
            <person name="Fukuzawa H."/>
            <person name="Galik B."/>
            <person name="Grimanelli D."/>
            <person name="Grimwood J."/>
            <person name="Grossniklaus U."/>
            <person name="Hamada T."/>
            <person name="Haseloff J."/>
            <person name="Hetherington A.J."/>
            <person name="Higo A."/>
            <person name="Hirakawa Y."/>
            <person name="Hundley H.N."/>
            <person name="Ikeda Y."/>
            <person name="Inoue K."/>
            <person name="Inoue S.I."/>
            <person name="Ishida S."/>
            <person name="Jia Q."/>
            <person name="Kakita M."/>
            <person name="Kanazawa T."/>
            <person name="Kawai Y."/>
            <person name="Kawashima T."/>
            <person name="Kennedy M."/>
            <person name="Kinose K."/>
            <person name="Kinoshita T."/>
            <person name="Kohara Y."/>
            <person name="Koide E."/>
            <person name="Komatsu K."/>
            <person name="Kopischke S."/>
            <person name="Kubo M."/>
            <person name="Kyozuka J."/>
            <person name="Lagercrantz U."/>
            <person name="Lin S.S."/>
            <person name="Lindquist E."/>
            <person name="Lipzen A.M."/>
            <person name="Lu C.W."/>
            <person name="De Luna E."/>
            <person name="Martienssen R.A."/>
            <person name="Minamino N."/>
            <person name="Mizutani M."/>
            <person name="Mizutani M."/>
            <person name="Mochizuki N."/>
            <person name="Monte I."/>
            <person name="Mosher R."/>
            <person name="Nagasaki H."/>
            <person name="Nakagami H."/>
            <person name="Naramoto S."/>
            <person name="Nishitani K."/>
            <person name="Ohtani M."/>
            <person name="Okamoto T."/>
            <person name="Okumura M."/>
            <person name="Phillips J."/>
            <person name="Pollak B."/>
            <person name="Reinders A."/>
            <person name="Rovekamp M."/>
            <person name="Sano R."/>
            <person name="Sawa S."/>
            <person name="Schmid M.W."/>
            <person name="Shirakawa M."/>
            <person name="Solano R."/>
            <person name="Spunde A."/>
            <person name="Suetsugu N."/>
            <person name="Sugano S."/>
            <person name="Sugiyama A."/>
            <person name="Sun R."/>
            <person name="Suzuki Y."/>
            <person name="Takenaka M."/>
            <person name="Takezawa D."/>
            <person name="Tomogane H."/>
            <person name="Tsuzuki M."/>
            <person name="Ueda T."/>
            <person name="Umeda M."/>
            <person name="Ward J.M."/>
            <person name="Watanabe Y."/>
            <person name="Yazaki K."/>
            <person name="Yokoyama R."/>
            <person name="Yoshitake Y."/>
            <person name="Yotsui I."/>
            <person name="Zachgo S."/>
            <person name="Schmutz J."/>
        </authorList>
    </citation>
    <scope>NUCLEOTIDE SEQUENCE [LARGE SCALE GENOMIC DNA]</scope>
    <source>
        <strain evidence="3">Tak-1</strain>
    </source>
</reference>
<feature type="compositionally biased region" description="Gly residues" evidence="1">
    <location>
        <begin position="32"/>
        <end position="44"/>
    </location>
</feature>
<dbReference type="AlphaFoldDB" id="A0A2R6X0U6"/>
<feature type="region of interest" description="Disordered" evidence="1">
    <location>
        <begin position="288"/>
        <end position="325"/>
    </location>
</feature>
<dbReference type="OrthoDB" id="1932806at2759"/>
<feature type="region of interest" description="Disordered" evidence="1">
    <location>
        <begin position="26"/>
        <end position="87"/>
    </location>
</feature>
<feature type="compositionally biased region" description="Basic and acidic residues" evidence="1">
    <location>
        <begin position="365"/>
        <end position="374"/>
    </location>
</feature>
<dbReference type="PANTHER" id="PTHR47911:SF1">
    <property type="entry name" value="OS06G0664400 PROTEIN"/>
    <property type="match status" value="1"/>
</dbReference>
<evidence type="ECO:0000313" key="2">
    <source>
        <dbReference type="EMBL" id="PTQ39727.1"/>
    </source>
</evidence>
<name>A0A2R6X0U6_MARPO</name>
<organism evidence="2 3">
    <name type="scientific">Marchantia polymorpha</name>
    <name type="common">Common liverwort</name>
    <name type="synonym">Marchantia aquatica</name>
    <dbReference type="NCBI Taxonomy" id="3197"/>
    <lineage>
        <taxon>Eukaryota</taxon>
        <taxon>Viridiplantae</taxon>
        <taxon>Streptophyta</taxon>
        <taxon>Embryophyta</taxon>
        <taxon>Marchantiophyta</taxon>
        <taxon>Marchantiopsida</taxon>
        <taxon>Marchantiidae</taxon>
        <taxon>Marchantiales</taxon>
        <taxon>Marchantiaceae</taxon>
        <taxon>Marchantia</taxon>
    </lineage>
</organism>